<dbReference type="InterPro" id="IPR016087">
    <property type="entry name" value="Chalcone_isomerase"/>
</dbReference>
<name>A0A2T4CYE8_9GAMM</name>
<dbReference type="AlphaFoldDB" id="A0A2T4CYE8"/>
<feature type="domain" description="Chalcone isomerase" evidence="2">
    <location>
        <begin position="21"/>
        <end position="173"/>
    </location>
</feature>
<dbReference type="Gene3D" id="3.50.70.10">
    <property type="match status" value="1"/>
</dbReference>
<dbReference type="InterPro" id="IPR016088">
    <property type="entry name" value="Chalcone_isomerase_3-sand"/>
</dbReference>
<feature type="chain" id="PRO_5015498871" description="Chalcone isomerase domain-containing protein" evidence="1">
    <location>
        <begin position="19"/>
        <end position="178"/>
    </location>
</feature>
<evidence type="ECO:0000256" key="1">
    <source>
        <dbReference type="SAM" id="SignalP"/>
    </source>
</evidence>
<keyword evidence="1" id="KW-0732">Signal</keyword>
<comment type="caution">
    <text evidence="3">The sequence shown here is derived from an EMBL/GenBank/DDBJ whole genome shotgun (WGS) entry which is preliminary data.</text>
</comment>
<evidence type="ECO:0000313" key="3">
    <source>
        <dbReference type="EMBL" id="PTB86579.1"/>
    </source>
</evidence>
<organism evidence="3">
    <name type="scientific">Pseudidiomarina aestuarii</name>
    <dbReference type="NCBI Taxonomy" id="624146"/>
    <lineage>
        <taxon>Bacteria</taxon>
        <taxon>Pseudomonadati</taxon>
        <taxon>Pseudomonadota</taxon>
        <taxon>Gammaproteobacteria</taxon>
        <taxon>Alteromonadales</taxon>
        <taxon>Idiomarinaceae</taxon>
        <taxon>Pseudidiomarina</taxon>
    </lineage>
</organism>
<evidence type="ECO:0000259" key="2">
    <source>
        <dbReference type="Pfam" id="PF16036"/>
    </source>
</evidence>
<sequence>MINRILFFSLLPFQLASANSFESEIQLDNSTLQQCSAVPIKVMLFNLGDVALYREQCSDDSALTSQSIQLSFIYKRSFDAEDFQKSSVELLRRNLDEDLFKSIEMALLDFNAGYQKAEEGDRYDIRYSSESGLLLFKNGQQLSKSDDAQLGKAYFDIWFGKDPFSKGIKEDLLAGLKN</sequence>
<gene>
    <name evidence="3" type="ORF">C9940_01815</name>
</gene>
<dbReference type="Pfam" id="PF16036">
    <property type="entry name" value="Chalcone_3"/>
    <property type="match status" value="1"/>
</dbReference>
<accession>A0A2T4CYE8</accession>
<feature type="signal peptide" evidence="1">
    <location>
        <begin position="1"/>
        <end position="18"/>
    </location>
</feature>
<dbReference type="EMBL" id="PYVN01000011">
    <property type="protein sequence ID" value="PTB86579.1"/>
    <property type="molecule type" value="Genomic_DNA"/>
</dbReference>
<reference evidence="3" key="1">
    <citation type="submission" date="2018-03" db="EMBL/GenBank/DDBJ databases">
        <title>Cross-interface Injection: A General Nanoliter Liquid Handling Method Applied to Single Cells Genome Amplification Automated Nanoliter Liquid Handling Applied to Single Cell Multiple Displacement Amplification.</title>
        <authorList>
            <person name="Yun J."/>
            <person name="Xu P."/>
            <person name="Xu J."/>
            <person name="Dai X."/>
            <person name="Wang Y."/>
            <person name="Zheng X."/>
            <person name="Cao C."/>
            <person name="Yi Q."/>
            <person name="Zhu Y."/>
            <person name="Wang L."/>
            <person name="Dong Z."/>
            <person name="Huang Y."/>
            <person name="Huang L."/>
            <person name="Du W."/>
        </authorList>
    </citation>
    <scope>NUCLEOTIDE SEQUENCE [LARGE SCALE GENOMIC DNA]</scope>
    <source>
        <strain evidence="3">Z-D3-2</strain>
    </source>
</reference>
<protein>
    <recommendedName>
        <fullName evidence="2">Chalcone isomerase domain-containing protein</fullName>
    </recommendedName>
</protein>
<proteinExistence type="predicted"/>